<dbReference type="Proteomes" id="UP000250235">
    <property type="component" value="Unassembled WGS sequence"/>
</dbReference>
<dbReference type="EMBL" id="KV005661">
    <property type="protein sequence ID" value="KZV33847.1"/>
    <property type="molecule type" value="Genomic_DNA"/>
</dbReference>
<reference evidence="1 2" key="1">
    <citation type="journal article" date="2015" name="Proc. Natl. Acad. Sci. U.S.A.">
        <title>The resurrection genome of Boea hygrometrica: A blueprint for survival of dehydration.</title>
        <authorList>
            <person name="Xiao L."/>
            <person name="Yang G."/>
            <person name="Zhang L."/>
            <person name="Yang X."/>
            <person name="Zhao S."/>
            <person name="Ji Z."/>
            <person name="Zhou Q."/>
            <person name="Hu M."/>
            <person name="Wang Y."/>
            <person name="Chen M."/>
            <person name="Xu Y."/>
            <person name="Jin H."/>
            <person name="Xiao X."/>
            <person name="Hu G."/>
            <person name="Bao F."/>
            <person name="Hu Y."/>
            <person name="Wan P."/>
            <person name="Li L."/>
            <person name="Deng X."/>
            <person name="Kuang T."/>
            <person name="Xiang C."/>
            <person name="Zhu J.K."/>
            <person name="Oliver M.J."/>
            <person name="He Y."/>
        </authorList>
    </citation>
    <scope>NUCLEOTIDE SEQUENCE [LARGE SCALE GENOMIC DNA]</scope>
    <source>
        <strain evidence="2">cv. XS01</strain>
    </source>
</reference>
<gene>
    <name evidence="1" type="ORF">F511_22997</name>
</gene>
<dbReference type="AlphaFoldDB" id="A0A2Z7BIF8"/>
<keyword evidence="2" id="KW-1185">Reference proteome</keyword>
<organism evidence="1 2">
    <name type="scientific">Dorcoceras hygrometricum</name>
    <dbReference type="NCBI Taxonomy" id="472368"/>
    <lineage>
        <taxon>Eukaryota</taxon>
        <taxon>Viridiplantae</taxon>
        <taxon>Streptophyta</taxon>
        <taxon>Embryophyta</taxon>
        <taxon>Tracheophyta</taxon>
        <taxon>Spermatophyta</taxon>
        <taxon>Magnoliopsida</taxon>
        <taxon>eudicotyledons</taxon>
        <taxon>Gunneridae</taxon>
        <taxon>Pentapetalae</taxon>
        <taxon>asterids</taxon>
        <taxon>lamiids</taxon>
        <taxon>Lamiales</taxon>
        <taxon>Gesneriaceae</taxon>
        <taxon>Didymocarpoideae</taxon>
        <taxon>Trichosporeae</taxon>
        <taxon>Loxocarpinae</taxon>
        <taxon>Dorcoceras</taxon>
    </lineage>
</organism>
<evidence type="ECO:0000313" key="1">
    <source>
        <dbReference type="EMBL" id="KZV33847.1"/>
    </source>
</evidence>
<evidence type="ECO:0000313" key="2">
    <source>
        <dbReference type="Proteomes" id="UP000250235"/>
    </source>
</evidence>
<accession>A0A2Z7BIF8</accession>
<sequence length="91" mass="10058">MALRENATSYRVFRLDARLSIDTSLETGVVGFEEREVVAVFIGLRDSGPVVLLFFNSFGYLDRFGLVVASAELPWSCLGSRLELVAAPFLL</sequence>
<name>A0A2Z7BIF8_9LAMI</name>
<proteinExistence type="predicted"/>
<protein>
    <submittedName>
        <fullName evidence="1">Polycomb group protein EMBRYONIC FLOWER 2-like</fullName>
    </submittedName>
</protein>